<organism evidence="1 2">
    <name type="scientific">Vespula pensylvanica</name>
    <name type="common">Western yellow jacket</name>
    <name type="synonym">Wasp</name>
    <dbReference type="NCBI Taxonomy" id="30213"/>
    <lineage>
        <taxon>Eukaryota</taxon>
        <taxon>Metazoa</taxon>
        <taxon>Ecdysozoa</taxon>
        <taxon>Arthropoda</taxon>
        <taxon>Hexapoda</taxon>
        <taxon>Insecta</taxon>
        <taxon>Pterygota</taxon>
        <taxon>Neoptera</taxon>
        <taxon>Endopterygota</taxon>
        <taxon>Hymenoptera</taxon>
        <taxon>Apocrita</taxon>
        <taxon>Aculeata</taxon>
        <taxon>Vespoidea</taxon>
        <taxon>Vespidae</taxon>
        <taxon>Vespinae</taxon>
        <taxon>Vespula</taxon>
    </lineage>
</organism>
<protein>
    <submittedName>
        <fullName evidence="1">Uncharacterized protein</fullName>
    </submittedName>
</protein>
<evidence type="ECO:0000313" key="2">
    <source>
        <dbReference type="Proteomes" id="UP000600918"/>
    </source>
</evidence>
<accession>A0A834NWU0</accession>
<name>A0A834NWU0_VESPE</name>
<keyword evidence="2" id="KW-1185">Reference proteome</keyword>
<gene>
    <name evidence="1" type="ORF">H0235_010313</name>
</gene>
<sequence>MRLVDARRRPPTLAMIPRVTQLEGNDVMVLQQTLERTIKEGQFFGESLPKVGEEKKEERLPAVSQLVVVGNLTGVSRPRLRE</sequence>
<reference evidence="1" key="1">
    <citation type="journal article" date="2020" name="G3 (Bethesda)">
        <title>High-Quality Assemblies for Three Invasive Social Wasps from the &lt;i&gt;Vespula&lt;/i&gt; Genus.</title>
        <authorList>
            <person name="Harrop T.W.R."/>
            <person name="Guhlin J."/>
            <person name="McLaughlin G.M."/>
            <person name="Permina E."/>
            <person name="Stockwell P."/>
            <person name="Gilligan J."/>
            <person name="Le Lec M.F."/>
            <person name="Gruber M.A.M."/>
            <person name="Quinn O."/>
            <person name="Lovegrove M."/>
            <person name="Duncan E.J."/>
            <person name="Remnant E.J."/>
            <person name="Van Eeckhoven J."/>
            <person name="Graham B."/>
            <person name="Knapp R.A."/>
            <person name="Langford K.W."/>
            <person name="Kronenberg Z."/>
            <person name="Press M.O."/>
            <person name="Eacker S.M."/>
            <person name="Wilson-Rankin E.E."/>
            <person name="Purcell J."/>
            <person name="Lester P.J."/>
            <person name="Dearden P.K."/>
        </authorList>
    </citation>
    <scope>NUCLEOTIDE SEQUENCE</scope>
    <source>
        <strain evidence="1">Volc-1</strain>
    </source>
</reference>
<evidence type="ECO:0000313" key="1">
    <source>
        <dbReference type="EMBL" id="KAF7420016.1"/>
    </source>
</evidence>
<dbReference type="EMBL" id="JACSDY010000009">
    <property type="protein sequence ID" value="KAF7420016.1"/>
    <property type="molecule type" value="Genomic_DNA"/>
</dbReference>
<proteinExistence type="predicted"/>
<dbReference type="AlphaFoldDB" id="A0A834NWU0"/>
<comment type="caution">
    <text evidence="1">The sequence shown here is derived from an EMBL/GenBank/DDBJ whole genome shotgun (WGS) entry which is preliminary data.</text>
</comment>
<dbReference type="Proteomes" id="UP000600918">
    <property type="component" value="Unassembled WGS sequence"/>
</dbReference>